<protein>
    <recommendedName>
        <fullName evidence="8">Metalloendopeptidase</fullName>
        <ecNumber evidence="8">3.4.24.-</ecNumber>
    </recommendedName>
</protein>
<dbReference type="WBParaSite" id="PTRK_0000961400.1">
    <property type="protein sequence ID" value="PTRK_0000961400.1"/>
    <property type="gene ID" value="PTRK_0000961400"/>
</dbReference>
<dbReference type="PANTHER" id="PTHR10127:SF780">
    <property type="entry name" value="METALLOENDOPEPTIDASE"/>
    <property type="match status" value="1"/>
</dbReference>
<accession>A0A0N4ZM55</accession>
<evidence type="ECO:0000256" key="2">
    <source>
        <dbReference type="ARBA" id="ARBA00022723"/>
    </source>
</evidence>
<comment type="caution">
    <text evidence="7">Lacks conserved residue(s) required for the propagation of feature annotation.</text>
</comment>
<keyword evidence="2 8" id="KW-0479">Metal-binding</keyword>
<dbReference type="PROSITE" id="PS00022">
    <property type="entry name" value="EGF_1"/>
    <property type="match status" value="1"/>
</dbReference>
<dbReference type="STRING" id="131310.A0A0N4ZM55"/>
<feature type="domain" description="Peptidase M12A" evidence="9">
    <location>
        <begin position="44"/>
        <end position="240"/>
    </location>
</feature>
<dbReference type="AlphaFoldDB" id="A0A0N4ZM55"/>
<keyword evidence="10" id="KW-1185">Reference proteome</keyword>
<dbReference type="Proteomes" id="UP000038045">
    <property type="component" value="Unplaced"/>
</dbReference>
<evidence type="ECO:0000256" key="1">
    <source>
        <dbReference type="ARBA" id="ARBA00022670"/>
    </source>
</evidence>
<evidence type="ECO:0000256" key="8">
    <source>
        <dbReference type="RuleBase" id="RU361183"/>
    </source>
</evidence>
<dbReference type="InterPro" id="IPR006026">
    <property type="entry name" value="Peptidase_Metallo"/>
</dbReference>
<evidence type="ECO:0000313" key="10">
    <source>
        <dbReference type="Proteomes" id="UP000038045"/>
    </source>
</evidence>
<dbReference type="Gene3D" id="2.10.25.10">
    <property type="entry name" value="Laminin"/>
    <property type="match status" value="1"/>
</dbReference>
<keyword evidence="1 8" id="KW-0645">Protease</keyword>
<dbReference type="EC" id="3.4.24.-" evidence="8"/>
<keyword evidence="5 8" id="KW-0482">Metalloprotease</keyword>
<evidence type="ECO:0000256" key="7">
    <source>
        <dbReference type="PROSITE-ProRule" id="PRU01211"/>
    </source>
</evidence>
<sequence>MVLSIIFLVVLLPTLTFHYVSFRWIVVYVVLQNLDGDNLERSARGILKKQTAKWKFPLKYSIKDNLDKHIIRKAFDNIEKETCLRFNQIKTNLPDGQGIIFVKDPSCYVHKGNIHGNEHHYLYLNDQCSKSVSQVQFYVGMLLGLVGHHRRYDRDNYVTVNYSNVIPSKTFEFTKYNISDIELFGVGYDYVSLQNLDEYAYNVNGKATISPKHPFYSLLMRYRQEMTFTDYKLLNYYYCKHQMSSPKKNKCKNGGYSLDKRSKKCKCPNMFAGNHCERLEKSSYGCGKLTLIAQGSLKKIYFRGNKKCLHRIRPLKRNKNVEVVAYEMKTTVKVPCNENLNLEIKYQDDKGVMGIGGCGRQGSYSFKGIKGKNMVIKYQGMAPKDYAVVYYKAV</sequence>
<keyword evidence="4 8" id="KW-0862">Zinc</keyword>
<proteinExistence type="predicted"/>
<dbReference type="SUPFAM" id="SSF55486">
    <property type="entry name" value="Metalloproteases ('zincins'), catalytic domain"/>
    <property type="match status" value="1"/>
</dbReference>
<keyword evidence="6" id="KW-1015">Disulfide bond</keyword>
<dbReference type="GO" id="GO:0004222">
    <property type="term" value="F:metalloendopeptidase activity"/>
    <property type="evidence" value="ECO:0007669"/>
    <property type="project" value="UniProtKB-UniRule"/>
</dbReference>
<keyword evidence="3 8" id="KW-0378">Hydrolase</keyword>
<evidence type="ECO:0000256" key="4">
    <source>
        <dbReference type="ARBA" id="ARBA00022833"/>
    </source>
</evidence>
<dbReference type="PRINTS" id="PR00480">
    <property type="entry name" value="ASTACIN"/>
</dbReference>
<organism evidence="10 11">
    <name type="scientific">Parastrongyloides trichosuri</name>
    <name type="common">Possum-specific nematode worm</name>
    <dbReference type="NCBI Taxonomy" id="131310"/>
    <lineage>
        <taxon>Eukaryota</taxon>
        <taxon>Metazoa</taxon>
        <taxon>Ecdysozoa</taxon>
        <taxon>Nematoda</taxon>
        <taxon>Chromadorea</taxon>
        <taxon>Rhabditida</taxon>
        <taxon>Tylenchina</taxon>
        <taxon>Panagrolaimomorpha</taxon>
        <taxon>Strongyloidoidea</taxon>
        <taxon>Strongyloididae</taxon>
        <taxon>Parastrongyloides</taxon>
    </lineage>
</organism>
<evidence type="ECO:0000256" key="3">
    <source>
        <dbReference type="ARBA" id="ARBA00022801"/>
    </source>
</evidence>
<evidence type="ECO:0000256" key="6">
    <source>
        <dbReference type="ARBA" id="ARBA00023157"/>
    </source>
</evidence>
<dbReference type="Pfam" id="PF01400">
    <property type="entry name" value="Astacin"/>
    <property type="match status" value="1"/>
</dbReference>
<dbReference type="InterPro" id="IPR000742">
    <property type="entry name" value="EGF"/>
</dbReference>
<comment type="cofactor">
    <cofactor evidence="8">
        <name>Zn(2+)</name>
        <dbReference type="ChEBI" id="CHEBI:29105"/>
    </cofactor>
    <text evidence="8">Binds 1 zinc ion per subunit.</text>
</comment>
<dbReference type="PANTHER" id="PTHR10127">
    <property type="entry name" value="DISCOIDIN, CUB, EGF, LAMININ , AND ZINC METALLOPROTEASE DOMAIN CONTAINING"/>
    <property type="match status" value="1"/>
</dbReference>
<dbReference type="GO" id="GO:0008270">
    <property type="term" value="F:zinc ion binding"/>
    <property type="evidence" value="ECO:0007669"/>
    <property type="project" value="InterPro"/>
</dbReference>
<evidence type="ECO:0000256" key="5">
    <source>
        <dbReference type="ARBA" id="ARBA00023049"/>
    </source>
</evidence>
<dbReference type="SMART" id="SM00235">
    <property type="entry name" value="ZnMc"/>
    <property type="match status" value="1"/>
</dbReference>
<dbReference type="InterPro" id="IPR001506">
    <property type="entry name" value="Peptidase_M12A"/>
</dbReference>
<name>A0A0N4ZM55_PARTI</name>
<dbReference type="GO" id="GO:0006508">
    <property type="term" value="P:proteolysis"/>
    <property type="evidence" value="ECO:0007669"/>
    <property type="project" value="UniProtKB-KW"/>
</dbReference>
<dbReference type="Gene3D" id="3.40.390.10">
    <property type="entry name" value="Collagenase (Catalytic Domain)"/>
    <property type="match status" value="1"/>
</dbReference>
<evidence type="ECO:0000259" key="9">
    <source>
        <dbReference type="PROSITE" id="PS51864"/>
    </source>
</evidence>
<reference evidence="11" key="1">
    <citation type="submission" date="2017-02" db="UniProtKB">
        <authorList>
            <consortium name="WormBaseParasite"/>
        </authorList>
    </citation>
    <scope>IDENTIFICATION</scope>
</reference>
<dbReference type="InterPro" id="IPR024079">
    <property type="entry name" value="MetalloPept_cat_dom_sf"/>
</dbReference>
<dbReference type="PROSITE" id="PS51864">
    <property type="entry name" value="ASTACIN"/>
    <property type="match status" value="1"/>
</dbReference>
<evidence type="ECO:0000313" key="11">
    <source>
        <dbReference type="WBParaSite" id="PTRK_0000961400.1"/>
    </source>
</evidence>